<dbReference type="GO" id="GO:0015280">
    <property type="term" value="F:ligand-gated sodium channel activity"/>
    <property type="evidence" value="ECO:0007669"/>
    <property type="project" value="TreeGrafter"/>
</dbReference>
<keyword evidence="6 13" id="KW-1133">Transmembrane helix</keyword>
<comment type="similarity">
    <text evidence="2 12">Belongs to the amiloride-sensitive sodium channel (TC 1.A.6) family.</text>
</comment>
<gene>
    <name evidence="14" type="primary">ppk19_0</name>
    <name evidence="14" type="ORF">Bhyg_14553</name>
</gene>
<dbReference type="Pfam" id="PF00858">
    <property type="entry name" value="ASC"/>
    <property type="match status" value="1"/>
</dbReference>
<dbReference type="InterPro" id="IPR001873">
    <property type="entry name" value="ENaC"/>
</dbReference>
<evidence type="ECO:0000256" key="12">
    <source>
        <dbReference type="RuleBase" id="RU000679"/>
    </source>
</evidence>
<accession>A0A9Q0RXB5</accession>
<dbReference type="Proteomes" id="UP001151699">
    <property type="component" value="Chromosome C"/>
</dbReference>
<dbReference type="Gene3D" id="1.10.287.820">
    <property type="entry name" value="Acid-sensing ion channel domain"/>
    <property type="match status" value="1"/>
</dbReference>
<keyword evidence="4 12" id="KW-0894">Sodium channel</keyword>
<dbReference type="PANTHER" id="PTHR11690:SF288">
    <property type="entry name" value="AMILORIDE-SENSITIVE NA+ CHANNEL-RELATED"/>
    <property type="match status" value="1"/>
</dbReference>
<dbReference type="OrthoDB" id="6628406at2759"/>
<evidence type="ECO:0000256" key="9">
    <source>
        <dbReference type="ARBA" id="ARBA00023136"/>
    </source>
</evidence>
<evidence type="ECO:0000256" key="2">
    <source>
        <dbReference type="ARBA" id="ARBA00007193"/>
    </source>
</evidence>
<keyword evidence="8 12" id="KW-0406">Ion transport</keyword>
<evidence type="ECO:0000256" key="6">
    <source>
        <dbReference type="ARBA" id="ARBA00022989"/>
    </source>
</evidence>
<protein>
    <submittedName>
        <fullName evidence="14">Pickpocket protein 19</fullName>
    </submittedName>
</protein>
<dbReference type="Gene3D" id="1.10.287.770">
    <property type="entry name" value="YojJ-like"/>
    <property type="match status" value="1"/>
</dbReference>
<evidence type="ECO:0000313" key="15">
    <source>
        <dbReference type="Proteomes" id="UP001151699"/>
    </source>
</evidence>
<sequence>MANHPFSWPGSAYFVPKGTSTGVIIKPSYSYTTSDVQRLLPADRKCLYPNEYHKYEFETLPGTLYFRLNCLAECRQKQMITNCNCTVDFLYPTADYPVCKISDFKCLYNYDTLFNFERPPKGNPYFSEDEVGLSCECLPECESIDYSLDVSPIPRLSNDAENAILVDIHFQQSTMVKYRTSVVFGWLDLMVAFGGIAGLFLGCSLISVAEVVYYFAIGLTKLSLRKFLSLDRKRKDAVLH</sequence>
<dbReference type="PANTHER" id="PTHR11690">
    <property type="entry name" value="AMILORIDE-SENSITIVE SODIUM CHANNEL-RELATED"/>
    <property type="match status" value="1"/>
</dbReference>
<comment type="caution">
    <text evidence="14">The sequence shown here is derived from an EMBL/GenBank/DDBJ whole genome shotgun (WGS) entry which is preliminary data.</text>
</comment>
<evidence type="ECO:0000256" key="11">
    <source>
        <dbReference type="ARBA" id="ARBA00023303"/>
    </source>
</evidence>
<reference evidence="14" key="1">
    <citation type="submission" date="2022-07" db="EMBL/GenBank/DDBJ databases">
        <authorList>
            <person name="Trinca V."/>
            <person name="Uliana J.V.C."/>
            <person name="Torres T.T."/>
            <person name="Ward R.J."/>
            <person name="Monesi N."/>
        </authorList>
    </citation>
    <scope>NUCLEOTIDE SEQUENCE</scope>
    <source>
        <strain evidence="14">HSMRA1968</strain>
        <tissue evidence="14">Whole embryos</tissue>
    </source>
</reference>
<evidence type="ECO:0000313" key="14">
    <source>
        <dbReference type="EMBL" id="KAJ6635967.1"/>
    </source>
</evidence>
<comment type="subcellular location">
    <subcellularLocation>
        <location evidence="1">Membrane</location>
        <topology evidence="1">Multi-pass membrane protein</topology>
    </subcellularLocation>
</comment>
<dbReference type="EMBL" id="WJQU01000004">
    <property type="protein sequence ID" value="KAJ6635967.1"/>
    <property type="molecule type" value="Genomic_DNA"/>
</dbReference>
<dbReference type="GO" id="GO:0005886">
    <property type="term" value="C:plasma membrane"/>
    <property type="evidence" value="ECO:0007669"/>
    <property type="project" value="TreeGrafter"/>
</dbReference>
<feature type="transmembrane region" description="Helical" evidence="13">
    <location>
        <begin position="183"/>
        <end position="216"/>
    </location>
</feature>
<evidence type="ECO:0000256" key="10">
    <source>
        <dbReference type="ARBA" id="ARBA00023201"/>
    </source>
</evidence>
<keyword evidence="9 13" id="KW-0472">Membrane</keyword>
<keyword evidence="5 12" id="KW-0812">Transmembrane</keyword>
<keyword evidence="3 12" id="KW-0813">Transport</keyword>
<evidence type="ECO:0000256" key="5">
    <source>
        <dbReference type="ARBA" id="ARBA00022692"/>
    </source>
</evidence>
<evidence type="ECO:0000256" key="13">
    <source>
        <dbReference type="SAM" id="Phobius"/>
    </source>
</evidence>
<evidence type="ECO:0000256" key="7">
    <source>
        <dbReference type="ARBA" id="ARBA00023053"/>
    </source>
</evidence>
<keyword evidence="7" id="KW-0915">Sodium</keyword>
<dbReference type="AlphaFoldDB" id="A0A9Q0RXB5"/>
<evidence type="ECO:0000256" key="1">
    <source>
        <dbReference type="ARBA" id="ARBA00004141"/>
    </source>
</evidence>
<evidence type="ECO:0000256" key="8">
    <source>
        <dbReference type="ARBA" id="ARBA00023065"/>
    </source>
</evidence>
<evidence type="ECO:0000256" key="4">
    <source>
        <dbReference type="ARBA" id="ARBA00022461"/>
    </source>
</evidence>
<evidence type="ECO:0000256" key="3">
    <source>
        <dbReference type="ARBA" id="ARBA00022448"/>
    </source>
</evidence>
<keyword evidence="15" id="KW-1185">Reference proteome</keyword>
<organism evidence="14 15">
    <name type="scientific">Pseudolycoriella hygida</name>
    <dbReference type="NCBI Taxonomy" id="35572"/>
    <lineage>
        <taxon>Eukaryota</taxon>
        <taxon>Metazoa</taxon>
        <taxon>Ecdysozoa</taxon>
        <taxon>Arthropoda</taxon>
        <taxon>Hexapoda</taxon>
        <taxon>Insecta</taxon>
        <taxon>Pterygota</taxon>
        <taxon>Neoptera</taxon>
        <taxon>Endopterygota</taxon>
        <taxon>Diptera</taxon>
        <taxon>Nematocera</taxon>
        <taxon>Sciaroidea</taxon>
        <taxon>Sciaridae</taxon>
        <taxon>Pseudolycoriella</taxon>
    </lineage>
</organism>
<keyword evidence="11 12" id="KW-0407">Ion channel</keyword>
<name>A0A9Q0RXB5_9DIPT</name>
<keyword evidence="10 12" id="KW-0739">Sodium transport</keyword>
<proteinExistence type="inferred from homology"/>